<dbReference type="Gene3D" id="1.50.10.10">
    <property type="match status" value="1"/>
</dbReference>
<reference evidence="5 6" key="1">
    <citation type="journal article" date="2015" name="Sci. Rep.">
        <title>Unraveling adaptation of Pontibacter korlensis to radiation and infertility in desert through complete genome and comparative transcriptomic analysis.</title>
        <authorList>
            <person name="Dai J."/>
            <person name="Dai W."/>
            <person name="Qiu C."/>
            <person name="Yang Z."/>
            <person name="Zhang Y."/>
            <person name="Zhou M."/>
            <person name="Zhang L."/>
            <person name="Fang C."/>
            <person name="Gao Q."/>
            <person name="Yang Q."/>
            <person name="Li X."/>
            <person name="Wang Z."/>
            <person name="Wang Z."/>
            <person name="Jia Z."/>
            <person name="Chen X."/>
        </authorList>
    </citation>
    <scope>NUCLEOTIDE SEQUENCE [LARGE SCALE GENOMIC DNA]</scope>
    <source>
        <strain evidence="5 6">X14-1T</strain>
    </source>
</reference>
<dbReference type="PATRIC" id="fig|400092.3.peg.2034"/>
<dbReference type="InterPro" id="IPR008928">
    <property type="entry name" value="6-hairpin_glycosidase_sf"/>
</dbReference>
<dbReference type="Pfam" id="PF07221">
    <property type="entry name" value="GlcNAc_2-epim"/>
    <property type="match status" value="1"/>
</dbReference>
<evidence type="ECO:0000313" key="5">
    <source>
        <dbReference type="EMBL" id="AKD05615.1"/>
    </source>
</evidence>
<organism evidence="5 6">
    <name type="scientific">Pontibacter korlensis</name>
    <dbReference type="NCBI Taxonomy" id="400092"/>
    <lineage>
        <taxon>Bacteria</taxon>
        <taxon>Pseudomonadati</taxon>
        <taxon>Bacteroidota</taxon>
        <taxon>Cytophagia</taxon>
        <taxon>Cytophagales</taxon>
        <taxon>Hymenobacteraceae</taxon>
        <taxon>Pontibacter</taxon>
    </lineage>
</organism>
<protein>
    <recommendedName>
        <fullName evidence="4">Cellobiose 2-epimerase</fullName>
        <shortName evidence="4">CE</shortName>
        <ecNumber evidence="4">5.1.3.11</ecNumber>
    </recommendedName>
</protein>
<dbReference type="InterPro" id="IPR010819">
    <property type="entry name" value="AGE/CE"/>
</dbReference>
<name>A0A0E3ZIV0_9BACT</name>
<dbReference type="EMBL" id="CP009621">
    <property type="protein sequence ID" value="AKD05615.1"/>
    <property type="molecule type" value="Genomic_DNA"/>
</dbReference>
<keyword evidence="6" id="KW-1185">Reference proteome</keyword>
<comment type="similarity">
    <text evidence="4">Belongs to the cellobiose 2-epimerase family.</text>
</comment>
<dbReference type="GO" id="GO:0005975">
    <property type="term" value="P:carbohydrate metabolic process"/>
    <property type="evidence" value="ECO:0007669"/>
    <property type="project" value="InterPro"/>
</dbReference>
<sequence length="396" mass="46208">MNIYQATAASELQRILEFWELFAVDEVQGGFIGQMNNEGEVQKGAPKGAVLNARILWTFSAAYRHTRSEKHLQLAERAYSYLMNYFWDKQYGGMHWSLSAEGEPLSTRKQVYALAFAIYGLSEFYRATHNEEALGASQELFHWIERYSFDEEFGGYFEAFSREGELLEDLRLSPKDRNDPKTMNTHLHVLEAYANLYRVWPDAQLAQQLEGLIRVFFEIIVDAETGHMHLFFTREWKPTADLVSYGHDIEASWLLQEAAEVLGNKELIEGARKLAVRMVCATLEGLQVDGSLYHELDRSQQHCDKHREWWVSAEAMVGFLNAYQLTAEPAFLEHSLEVWNFAEKHLLDKEKGEWFWGVWDDYSRMDEDKIGFWKCPYHNARACLEVMERCWHLLKS</sequence>
<dbReference type="Proteomes" id="UP000033109">
    <property type="component" value="Chromosome"/>
</dbReference>
<accession>A0A0E3ZIV0</accession>
<dbReference type="SUPFAM" id="SSF48208">
    <property type="entry name" value="Six-hairpin glycosidases"/>
    <property type="match status" value="1"/>
</dbReference>
<dbReference type="PANTHER" id="PTHR15108">
    <property type="entry name" value="N-ACYLGLUCOSAMINE-2-EPIMERASE"/>
    <property type="match status" value="1"/>
</dbReference>
<dbReference type="GO" id="GO:0047736">
    <property type="term" value="F:cellobiose epimerase activity"/>
    <property type="evidence" value="ECO:0007669"/>
    <property type="project" value="UniProtKB-UniRule"/>
</dbReference>
<evidence type="ECO:0000256" key="2">
    <source>
        <dbReference type="ARBA" id="ARBA00008558"/>
    </source>
</evidence>
<dbReference type="STRING" id="400092.PKOR_09255"/>
<comment type="catalytic activity">
    <reaction evidence="1 4">
        <text>D-cellobiose = beta-D-glucosyl-(1-&gt;4)-D-mannopyranose</text>
        <dbReference type="Rhea" id="RHEA:23384"/>
        <dbReference type="ChEBI" id="CHEBI:17057"/>
        <dbReference type="ChEBI" id="CHEBI:47931"/>
        <dbReference type="EC" id="5.1.3.11"/>
    </reaction>
</comment>
<dbReference type="InterPro" id="IPR012341">
    <property type="entry name" value="6hp_glycosidase-like_sf"/>
</dbReference>
<evidence type="ECO:0000313" key="6">
    <source>
        <dbReference type="Proteomes" id="UP000033109"/>
    </source>
</evidence>
<dbReference type="AlphaFoldDB" id="A0A0E3ZIV0"/>
<keyword evidence="3 4" id="KW-0413">Isomerase</keyword>
<dbReference type="InterPro" id="IPR028584">
    <property type="entry name" value="Cellobiose_2_epim"/>
</dbReference>
<dbReference type="KEGG" id="pko:PKOR_09255"/>
<evidence type="ECO:0000256" key="4">
    <source>
        <dbReference type="HAMAP-Rule" id="MF_00929"/>
    </source>
</evidence>
<dbReference type="HOGENOM" id="CLU_046651_3_0_10"/>
<dbReference type="EC" id="5.1.3.11" evidence="4"/>
<evidence type="ECO:0000256" key="1">
    <source>
        <dbReference type="ARBA" id="ARBA00001470"/>
    </source>
</evidence>
<dbReference type="HAMAP" id="MF_00929">
    <property type="entry name" value="Cellobiose_2_epim"/>
    <property type="match status" value="1"/>
</dbReference>
<comment type="similarity">
    <text evidence="2">Belongs to the N-acylglucosamine 2-epimerase family.</text>
</comment>
<evidence type="ECO:0000256" key="3">
    <source>
        <dbReference type="ARBA" id="ARBA00023235"/>
    </source>
</evidence>
<gene>
    <name evidence="5" type="ORF">PKOR_09255</name>
</gene>
<proteinExistence type="inferred from homology"/>
<comment type="function">
    <text evidence="4">Catalyzes the reversible epimerization of cellobiose to 4-O-beta-D-glucopyranosyl-D-mannose (Glc-Man).</text>
</comment>